<proteinExistence type="predicted"/>
<dbReference type="EMBL" id="CDMC01000010">
    <property type="protein sequence ID" value="CEL08103.1"/>
    <property type="molecule type" value="Genomic_DNA"/>
</dbReference>
<protein>
    <submittedName>
        <fullName evidence="1">Uncharacterized protein</fullName>
    </submittedName>
</protein>
<name>A0A0U5GA09_ASPCI</name>
<dbReference type="Proteomes" id="UP000054771">
    <property type="component" value="Unassembled WGS sequence"/>
</dbReference>
<organism evidence="1 2">
    <name type="scientific">Aspergillus calidoustus</name>
    <dbReference type="NCBI Taxonomy" id="454130"/>
    <lineage>
        <taxon>Eukaryota</taxon>
        <taxon>Fungi</taxon>
        <taxon>Dikarya</taxon>
        <taxon>Ascomycota</taxon>
        <taxon>Pezizomycotina</taxon>
        <taxon>Eurotiomycetes</taxon>
        <taxon>Eurotiomycetidae</taxon>
        <taxon>Eurotiales</taxon>
        <taxon>Aspergillaceae</taxon>
        <taxon>Aspergillus</taxon>
        <taxon>Aspergillus subgen. Nidulantes</taxon>
    </lineage>
</organism>
<evidence type="ECO:0000313" key="1">
    <source>
        <dbReference type="EMBL" id="CEL08103.1"/>
    </source>
</evidence>
<accession>A0A0U5GA09</accession>
<dbReference type="AlphaFoldDB" id="A0A0U5GA09"/>
<sequence>MYTPRYPSASPAGIPHWSRNWRKHEAIYFHHEHTSSQIEQTCRKRRARFGKHLRALLERPQQQLVFVLNRVRDGPFVVSGFQVPGVEQESSKVVADVIRHVHRDTIEPSEVPGDTPFFRPLVSIIDCGEEQRFF</sequence>
<gene>
    <name evidence="1" type="ORF">ASPCAL11256</name>
</gene>
<reference evidence="2" key="1">
    <citation type="journal article" date="2016" name="Genome Announc.">
        <title>Draft genome sequences of fungus Aspergillus calidoustus.</title>
        <authorList>
            <person name="Horn F."/>
            <person name="Linde J."/>
            <person name="Mattern D.J."/>
            <person name="Walther G."/>
            <person name="Guthke R."/>
            <person name="Scherlach K."/>
            <person name="Martin K."/>
            <person name="Brakhage A.A."/>
            <person name="Petzke L."/>
            <person name="Valiante V."/>
        </authorList>
    </citation>
    <scope>NUCLEOTIDE SEQUENCE [LARGE SCALE GENOMIC DNA]</scope>
    <source>
        <strain evidence="2">SF006504</strain>
    </source>
</reference>
<evidence type="ECO:0000313" key="2">
    <source>
        <dbReference type="Proteomes" id="UP000054771"/>
    </source>
</evidence>
<keyword evidence="2" id="KW-1185">Reference proteome</keyword>